<dbReference type="InterPro" id="IPR032675">
    <property type="entry name" value="LRR_dom_sf"/>
</dbReference>
<evidence type="ECO:0000313" key="1">
    <source>
        <dbReference type="EMBL" id="KAH6829830.1"/>
    </source>
</evidence>
<protein>
    <recommendedName>
        <fullName evidence="3">Disease resistance protein</fullName>
    </recommendedName>
</protein>
<comment type="caution">
    <text evidence="1">The sequence shown here is derived from an EMBL/GenBank/DDBJ whole genome shotgun (WGS) entry which is preliminary data.</text>
</comment>
<dbReference type="SUPFAM" id="SSF52047">
    <property type="entry name" value="RNI-like"/>
    <property type="match status" value="1"/>
</dbReference>
<accession>A0AAD4JB02</accession>
<dbReference type="Proteomes" id="UP001190926">
    <property type="component" value="Unassembled WGS sequence"/>
</dbReference>
<gene>
    <name evidence="1" type="ORF">C2S53_020568</name>
</gene>
<evidence type="ECO:0008006" key="3">
    <source>
        <dbReference type="Google" id="ProtNLM"/>
    </source>
</evidence>
<reference evidence="1 2" key="1">
    <citation type="journal article" date="2021" name="Nat. Commun.">
        <title>Incipient diploidization of the medicinal plant Perilla within 10,000 years.</title>
        <authorList>
            <person name="Zhang Y."/>
            <person name="Shen Q."/>
            <person name="Leng L."/>
            <person name="Zhang D."/>
            <person name="Chen S."/>
            <person name="Shi Y."/>
            <person name="Ning Z."/>
            <person name="Chen S."/>
        </authorList>
    </citation>
    <scope>NUCLEOTIDE SEQUENCE [LARGE SCALE GENOMIC DNA]</scope>
    <source>
        <strain evidence="2">cv. PC099</strain>
    </source>
</reference>
<keyword evidence="2" id="KW-1185">Reference proteome</keyword>
<sequence length="114" mass="13310">MKLLGKLQQLPLVEHFPPHIKVLTLPLSYLREDPMPILEQLPDLTVLRLLGNSYTGEPMVCKSGTFKNLEVLKLWMLENLKKWEVDDGAMEKLKEVNIRRCSKLEKFPDRLLKQ</sequence>
<dbReference type="EMBL" id="SDAM02000104">
    <property type="protein sequence ID" value="KAH6829830.1"/>
    <property type="molecule type" value="Genomic_DNA"/>
</dbReference>
<dbReference type="Gene3D" id="3.80.10.10">
    <property type="entry name" value="Ribonuclease Inhibitor"/>
    <property type="match status" value="1"/>
</dbReference>
<dbReference type="AlphaFoldDB" id="A0AAD4JB02"/>
<organism evidence="1 2">
    <name type="scientific">Perilla frutescens var. hirtella</name>
    <name type="common">Perilla citriodora</name>
    <name type="synonym">Perilla setoyensis</name>
    <dbReference type="NCBI Taxonomy" id="608512"/>
    <lineage>
        <taxon>Eukaryota</taxon>
        <taxon>Viridiplantae</taxon>
        <taxon>Streptophyta</taxon>
        <taxon>Embryophyta</taxon>
        <taxon>Tracheophyta</taxon>
        <taxon>Spermatophyta</taxon>
        <taxon>Magnoliopsida</taxon>
        <taxon>eudicotyledons</taxon>
        <taxon>Gunneridae</taxon>
        <taxon>Pentapetalae</taxon>
        <taxon>asterids</taxon>
        <taxon>lamiids</taxon>
        <taxon>Lamiales</taxon>
        <taxon>Lamiaceae</taxon>
        <taxon>Nepetoideae</taxon>
        <taxon>Elsholtzieae</taxon>
        <taxon>Perilla</taxon>
    </lineage>
</organism>
<evidence type="ECO:0000313" key="2">
    <source>
        <dbReference type="Proteomes" id="UP001190926"/>
    </source>
</evidence>
<proteinExistence type="predicted"/>
<dbReference type="PANTHER" id="PTHR15140">
    <property type="entry name" value="TUBULIN-SPECIFIC CHAPERONE E"/>
    <property type="match status" value="1"/>
</dbReference>
<dbReference type="PANTHER" id="PTHR15140:SF37">
    <property type="entry name" value="UBIQUITIN-LIKE DOMAIN-CONTAINING PROTEIN"/>
    <property type="match status" value="1"/>
</dbReference>
<name>A0AAD4JB02_PERFH</name>